<comment type="caution">
    <text evidence="2">The sequence shown here is derived from an EMBL/GenBank/DDBJ whole genome shotgun (WGS) entry which is preliminary data.</text>
</comment>
<proteinExistence type="predicted"/>
<reference evidence="3" key="1">
    <citation type="journal article" date="2019" name="Nat. Commun.">
        <title>Expansion of phycobilisome linker gene families in mesophilic red algae.</title>
        <authorList>
            <person name="Lee J."/>
            <person name="Kim D."/>
            <person name="Bhattacharya D."/>
            <person name="Yoon H.S."/>
        </authorList>
    </citation>
    <scope>NUCLEOTIDE SEQUENCE [LARGE SCALE GENOMIC DNA]</scope>
    <source>
        <strain evidence="3">CCMP 1328</strain>
    </source>
</reference>
<dbReference type="AlphaFoldDB" id="A0A5J4YQ95"/>
<evidence type="ECO:0000313" key="2">
    <source>
        <dbReference type="EMBL" id="KAA8493619.1"/>
    </source>
</evidence>
<evidence type="ECO:0000313" key="3">
    <source>
        <dbReference type="Proteomes" id="UP000324585"/>
    </source>
</evidence>
<dbReference type="GO" id="GO:0002098">
    <property type="term" value="P:tRNA wobble uridine modification"/>
    <property type="evidence" value="ECO:0007669"/>
    <property type="project" value="InterPro"/>
</dbReference>
<dbReference type="EMBL" id="VRMN01000006">
    <property type="protein sequence ID" value="KAA8493619.1"/>
    <property type="molecule type" value="Genomic_DNA"/>
</dbReference>
<keyword evidence="3" id="KW-1185">Reference proteome</keyword>
<feature type="region of interest" description="Disordered" evidence="1">
    <location>
        <begin position="318"/>
        <end position="363"/>
    </location>
</feature>
<dbReference type="Proteomes" id="UP000324585">
    <property type="component" value="Unassembled WGS sequence"/>
</dbReference>
<gene>
    <name evidence="2" type="ORF">FVE85_4756</name>
</gene>
<feature type="compositionally biased region" description="Acidic residues" evidence="1">
    <location>
        <begin position="344"/>
        <end position="363"/>
    </location>
</feature>
<dbReference type="InterPro" id="IPR019519">
    <property type="entry name" value="Elp5"/>
</dbReference>
<sequence length="363" mass="39672">MESVFGRCVGGQSRRAGAGTPAAAAAPLTWVRVDASALDAAGARAAAVCIVHDLLVQNLDAPGPRTDSGEQSLLVVRERTIGGYQGARDAYMALAASLGLKYNQFNVLRVGDPLDLLDLNEAGGEKPSVESLIRAALLELQPHVVVFEDLVALSRWMCTERWSCFLQSVRKRSEFASIGAILAVSVQRAADLSSEQCLRSGESRMSRLAFCEVRWHAGSTTRTAILSIRRRQASGRVQLAAYDATLDETMHSVRIIRKRSDSLGEEQHLQAPNAAAAARSEHDKAREVMEKLQRFLPFSLELSGEEARARQQVDLPYEHTDPNQADQALELHPKALDPRLAVESSDEESFADPEQESDDDIDV</sequence>
<organism evidence="2 3">
    <name type="scientific">Porphyridium purpureum</name>
    <name type="common">Red alga</name>
    <name type="synonym">Porphyridium cruentum</name>
    <dbReference type="NCBI Taxonomy" id="35688"/>
    <lineage>
        <taxon>Eukaryota</taxon>
        <taxon>Rhodophyta</taxon>
        <taxon>Bangiophyceae</taxon>
        <taxon>Porphyridiales</taxon>
        <taxon>Porphyridiaceae</taxon>
        <taxon>Porphyridium</taxon>
    </lineage>
</organism>
<name>A0A5J4YQ95_PORPP</name>
<protein>
    <submittedName>
        <fullName evidence="2">Uncharacterized protein</fullName>
    </submittedName>
</protein>
<dbReference type="GO" id="GO:0033588">
    <property type="term" value="C:elongator holoenzyme complex"/>
    <property type="evidence" value="ECO:0007669"/>
    <property type="project" value="InterPro"/>
</dbReference>
<evidence type="ECO:0000256" key="1">
    <source>
        <dbReference type="SAM" id="MobiDB-lite"/>
    </source>
</evidence>
<accession>A0A5J4YQ95</accession>
<feature type="region of interest" description="Disordered" evidence="1">
    <location>
        <begin position="264"/>
        <end position="284"/>
    </location>
</feature>
<dbReference type="Pfam" id="PF10483">
    <property type="entry name" value="Elong_Iki1"/>
    <property type="match status" value="1"/>
</dbReference>
<dbReference type="UniPathway" id="UPA00988"/>